<feature type="domain" description="Restriction endonuclease type II-like" evidence="5">
    <location>
        <begin position="1891"/>
        <end position="1987"/>
    </location>
</feature>
<dbReference type="PANTHER" id="PTHR10887:SF495">
    <property type="entry name" value="HELICASE SENATAXIN ISOFORM X1-RELATED"/>
    <property type="match status" value="1"/>
</dbReference>
<sequence>MTTNPGAFGRGSDLERLKTILAGWRTSLVDLSGRNRLLNFRHTRASTLEVSAPSPSDLVSLLENRALPFAALPDEVPEEGEEEEQEFPPPGENDVVTQKTTASALQRALRSLRSKATQVFNDYGLWTLHLGVGILHWREDGATTSNQAPLILFPVELVRTPTGQVLLQANEDEDPQLNPALPIKLEQFGIDWTPVAETDCRDVTAVIEAVRKAVSGKSQWEVEERAVMALFASHKESMYRDLLENEDRLLASDLVRAVAVGPGGALASDRFDFEEVPAERVDELAPPEEAPLVLDADTSQRQAVAAAVAGRSFVLDGPPGTGKSQTITNIIAGLMYAGRSVLFVSEKAAALDVVLQRLKSVGLDSYAFALHSRNTSRKAVAQELGRALSEQPQATELPAQEKAQARLDREALSAYATAMNEVRQPLGRTLHGVIGQVGLLDDAPVAYLSGSGDGATRRFDVSSLSAGGLENVLKAADAIGDAWQAVADPSFPWRGLRTDRPHPGPALEEARTALNGLLSVLDHYQPLNTDAAAFTSSDQVDRLIRLLGLLGERLPVPEWWLTDADIAHTVTDPVDSFLAALRHVRRAQQNVRDRVGDRWQELSPRLRSEPPTAEQTLTALDPRGLGLTDLTERQADDLTRNFGTTVELLENAIASVRELTRVLGVDEPVSLADTMTLCDLAELSAVPHRPLEAWFDPEGFAAAQQAALDVVATAVGEFRARRDRTVAARATAQEHAGPGWAHVPSHLPWQPDATELALSAMEPPGADLLGLGRDEAHALVSRWGALADVLENTAEHAVKTAALLGSEPPATASETQSVTDLALLATTTHRAPGSWFDPAVLPSARRVVDELHRLMDDLNEARQKAHDVFGPDTPRTPGLAEAVSRLSENGRRFAAGLSSQVRADRKLIGGISIRGSWHGGLQQQMTKASAWQQAHQAVLTAVAEHGELLDTYAGDDLPDLVALDGTLRQAEDAHRLAPAVVADPDRRRRLAAQLAHGSLPDPAVPEYGKRLEENLRTWASALREPRLREHSFSLEGLGPAAAAGWLRAHVPVLEKAVRLMDAVQAVGRREFPEGKGHTLASARAAVAAAHAAQQEDAAFATQEAHDRELLGARYTGLDTRLDEEPRTDGSTAVESELLLRAIRLSAANGEPGTATTAADAVGLLGEYAPDGRPRTTALATALAAASDAHRLAGTVLSDAARRSGVVRALGAGRPAVPGLLETAARLRAQCAAWETFTDSPDLTPAGHGLRARSLPEGMAWLRAHLEPLDEAASLIHSVARATGPAGEHLDWLTLGGARASVAAVVAARAAEDDFLSADAQHRHLLGDLYEGIGTSRETVHNALDWALKVRRTASTAGTAAPLPPEAARLLLHTAPDASVERRNRDWLQRMDALTGHFEPPRAAEIRAELKDGFASARALLDRMSDDPYGPDAWIRSAEAREVLSGYGLEELPTQLADREVPASLFPIAVERTVLRAWVEHQLATDSRLAVVRATDRDQLVERYRRLDRALVQAAHATVISACNTRRPRRATAGQAAILSRQAKLQRRHKPVRRLLDETRDVVQRLKPCFMMSPLTVSQYLPPDFRFDVVIFDEASQVLPQDAVNAVYRGDALIVAGDPRQLPPTSFFSAGSDSDEDDEWDEDVPDSFESILDACKASGVLRELSLRWHYRSRHENLIAFSNHEFYEDSMVVFPGAVTDGHDVGVAFYKADGVYDRSNRRDNLREAELVAERVIHHFSTRPHLTLGVVTLSKAQADAVEDAVIKARQGRPDLDPHFTEDRLGGFFVKNLETVQGDERDVIILSVGYGPDAQGKLRSTFGPINREGGWRRLNVAVTRARHRVEVVASFHGSDLPDSTNKSVQHLKRYLQYAEQGPAALATASPDADAAPESPFEEDVLDTLRGWGYDVQPQVGVAGFRIDMAVRHPMAPGSYALGIECDGAMYHSSRAARDRDRLREEILRGLGWNLHRIWGTDWYRNRKDAQRRLREAVEAACAVDPYASAPEPESAVVAEPVTAEVAIVPVEESDRSEWSRPYRAMRLAELAELRRVLGARTGLGAIDLREPEALGLVAEVARHIVSVEGPVEEDVLIGRMREAWGLDRAGQIVQASVRKALKRLGNKKRAVRSGTAWNLPDREVTTARTPSADFDRKKVSQVPPAERQVALLGVLSESPGLSREELARETARFFGWLRLGADIRAAFDKDIDALIARNAVEEGTSGLVPLEGPAGSH</sequence>
<name>A0ABW6KMA8_9ACTN</name>
<reference evidence="6 7" key="1">
    <citation type="submission" date="2024-10" db="EMBL/GenBank/DDBJ databases">
        <title>The Natural Products Discovery Center: Release of the First 8490 Sequenced Strains for Exploring Actinobacteria Biosynthetic Diversity.</title>
        <authorList>
            <person name="Kalkreuter E."/>
            <person name="Kautsar S.A."/>
            <person name="Yang D."/>
            <person name="Bader C.D."/>
            <person name="Teijaro C.N."/>
            <person name="Fluegel L."/>
            <person name="Davis C.M."/>
            <person name="Simpson J.R."/>
            <person name="Lauterbach L."/>
            <person name="Steele A.D."/>
            <person name="Gui C."/>
            <person name="Meng S."/>
            <person name="Li G."/>
            <person name="Viehrig K."/>
            <person name="Ye F."/>
            <person name="Su P."/>
            <person name="Kiefer A.F."/>
            <person name="Nichols A."/>
            <person name="Cepeda A.J."/>
            <person name="Yan W."/>
            <person name="Fan B."/>
            <person name="Jiang Y."/>
            <person name="Adhikari A."/>
            <person name="Zheng C.-J."/>
            <person name="Schuster L."/>
            <person name="Cowan T.M."/>
            <person name="Smanski M.J."/>
            <person name="Chevrette M.G."/>
            <person name="De Carvalho L.P.S."/>
            <person name="Shen B."/>
        </authorList>
    </citation>
    <scope>NUCLEOTIDE SEQUENCE [LARGE SCALE GENOMIC DNA]</scope>
    <source>
        <strain evidence="6 7">NPDC007147</strain>
    </source>
</reference>
<evidence type="ECO:0000313" key="6">
    <source>
        <dbReference type="EMBL" id="MFE9169016.1"/>
    </source>
</evidence>
<dbReference type="InterPro" id="IPR041677">
    <property type="entry name" value="DNA2/NAM7_AAA_11"/>
</dbReference>
<dbReference type="InterPro" id="IPR045055">
    <property type="entry name" value="DNA2/NAM7-like"/>
</dbReference>
<dbReference type="Proteomes" id="UP001601197">
    <property type="component" value="Unassembled WGS sequence"/>
</dbReference>
<feature type="region of interest" description="Disordered" evidence="1">
    <location>
        <begin position="76"/>
        <end position="95"/>
    </location>
</feature>
<dbReference type="InterPro" id="IPR021754">
    <property type="entry name" value="DUF3320"/>
</dbReference>
<dbReference type="SUPFAM" id="SSF52540">
    <property type="entry name" value="P-loop containing nucleoside triphosphate hydrolases"/>
    <property type="match status" value="2"/>
</dbReference>
<accession>A0ABW6KMA8</accession>
<protein>
    <submittedName>
        <fullName evidence="6">DUF3320 domain-containing protein</fullName>
    </submittedName>
</protein>
<dbReference type="SUPFAM" id="SSF52980">
    <property type="entry name" value="Restriction endonuclease-like"/>
    <property type="match status" value="1"/>
</dbReference>
<dbReference type="Pfam" id="PF13087">
    <property type="entry name" value="AAA_12"/>
    <property type="match status" value="1"/>
</dbReference>
<dbReference type="InterPro" id="IPR025103">
    <property type="entry name" value="DUF4011"/>
</dbReference>
<feature type="domain" description="DUF3320" evidence="2">
    <location>
        <begin position="2059"/>
        <end position="2105"/>
    </location>
</feature>
<organism evidence="6 7">
    <name type="scientific">Streptomyces kebangsaanensis</name>
    <dbReference type="NCBI Taxonomy" id="864058"/>
    <lineage>
        <taxon>Bacteria</taxon>
        <taxon>Bacillati</taxon>
        <taxon>Actinomycetota</taxon>
        <taxon>Actinomycetes</taxon>
        <taxon>Kitasatosporales</taxon>
        <taxon>Streptomycetaceae</taxon>
        <taxon>Streptomyces</taxon>
    </lineage>
</organism>
<feature type="domain" description="DNA2/NAM7 helicase-like C-terminal" evidence="4">
    <location>
        <begin position="1660"/>
        <end position="1845"/>
    </location>
</feature>
<evidence type="ECO:0000259" key="2">
    <source>
        <dbReference type="Pfam" id="PF11784"/>
    </source>
</evidence>
<dbReference type="InterPro" id="IPR049468">
    <property type="entry name" value="Restrct_endonuc-II-like_dom"/>
</dbReference>
<evidence type="ECO:0000259" key="4">
    <source>
        <dbReference type="Pfam" id="PF13087"/>
    </source>
</evidence>
<dbReference type="Pfam" id="PF13086">
    <property type="entry name" value="AAA_11"/>
    <property type="match status" value="1"/>
</dbReference>
<dbReference type="InterPro" id="IPR047187">
    <property type="entry name" value="SF1_C_Upf1"/>
</dbReference>
<gene>
    <name evidence="6" type="ORF">ACFYNZ_05715</name>
</gene>
<proteinExistence type="predicted"/>
<dbReference type="Gene3D" id="3.40.960.10">
    <property type="entry name" value="VSR Endonuclease"/>
    <property type="match status" value="1"/>
</dbReference>
<evidence type="ECO:0000259" key="5">
    <source>
        <dbReference type="Pfam" id="PF18741"/>
    </source>
</evidence>
<evidence type="ECO:0000256" key="1">
    <source>
        <dbReference type="SAM" id="MobiDB-lite"/>
    </source>
</evidence>
<dbReference type="Pfam" id="PF18741">
    <property type="entry name" value="MTES_1575"/>
    <property type="match status" value="1"/>
</dbReference>
<feature type="domain" description="DNA2/NAM7 helicase helicase" evidence="3">
    <location>
        <begin position="297"/>
        <end position="407"/>
    </location>
</feature>
<dbReference type="Pfam" id="PF13195">
    <property type="entry name" value="DUF4011"/>
    <property type="match status" value="1"/>
</dbReference>
<dbReference type="Pfam" id="PF11784">
    <property type="entry name" value="DUF3320"/>
    <property type="match status" value="1"/>
</dbReference>
<dbReference type="RefSeq" id="WP_388343691.1">
    <property type="nucleotide sequence ID" value="NZ_JBIAFJ010000002.1"/>
</dbReference>
<dbReference type="PANTHER" id="PTHR10887">
    <property type="entry name" value="DNA2/NAM7 HELICASE FAMILY"/>
    <property type="match status" value="1"/>
</dbReference>
<dbReference type="InterPro" id="IPR011335">
    <property type="entry name" value="Restrct_endonuc-II-like"/>
</dbReference>
<dbReference type="InterPro" id="IPR027417">
    <property type="entry name" value="P-loop_NTPase"/>
</dbReference>
<dbReference type="CDD" id="cd18808">
    <property type="entry name" value="SF1_C_Upf1"/>
    <property type="match status" value="1"/>
</dbReference>
<keyword evidence="7" id="KW-1185">Reference proteome</keyword>
<evidence type="ECO:0000313" key="7">
    <source>
        <dbReference type="Proteomes" id="UP001601197"/>
    </source>
</evidence>
<dbReference type="EMBL" id="JBIAFJ010000002">
    <property type="protein sequence ID" value="MFE9169016.1"/>
    <property type="molecule type" value="Genomic_DNA"/>
</dbReference>
<dbReference type="InterPro" id="IPR041679">
    <property type="entry name" value="DNA2/NAM7-like_C"/>
</dbReference>
<feature type="compositionally biased region" description="Acidic residues" evidence="1">
    <location>
        <begin position="76"/>
        <end position="86"/>
    </location>
</feature>
<dbReference type="Gene3D" id="3.40.50.300">
    <property type="entry name" value="P-loop containing nucleotide triphosphate hydrolases"/>
    <property type="match status" value="3"/>
</dbReference>
<evidence type="ECO:0000259" key="3">
    <source>
        <dbReference type="Pfam" id="PF13086"/>
    </source>
</evidence>
<comment type="caution">
    <text evidence="6">The sequence shown here is derived from an EMBL/GenBank/DDBJ whole genome shotgun (WGS) entry which is preliminary data.</text>
</comment>